<feature type="binding site" evidence="7">
    <location>
        <position position="214"/>
    </location>
    <ligand>
        <name>Zn(2+)</name>
        <dbReference type="ChEBI" id="CHEBI:29105"/>
    </ligand>
</feature>
<feature type="region of interest" description="Disordered" evidence="8">
    <location>
        <begin position="1"/>
        <end position="21"/>
    </location>
</feature>
<keyword evidence="3" id="KW-1003">Cell membrane</keyword>
<feature type="transmembrane region" description="Helical" evidence="9">
    <location>
        <begin position="124"/>
        <end position="143"/>
    </location>
</feature>
<keyword evidence="6 9" id="KW-0472">Membrane</keyword>
<keyword evidence="7" id="KW-0479">Metal-binding</keyword>
<evidence type="ECO:0000256" key="1">
    <source>
        <dbReference type="ARBA" id="ARBA00004651"/>
    </source>
</evidence>
<dbReference type="InterPro" id="IPR005744">
    <property type="entry name" value="Hy-lIII"/>
</dbReference>
<evidence type="ECO:0000256" key="3">
    <source>
        <dbReference type="ARBA" id="ARBA00022475"/>
    </source>
</evidence>
<reference evidence="10 11" key="1">
    <citation type="submission" date="2017-04" db="EMBL/GenBank/DDBJ databases">
        <title>The new phylogeny of genus Mycobacterium.</title>
        <authorList>
            <person name="Tortoli E."/>
            <person name="Trovato A."/>
            <person name="Cirillo D.M."/>
        </authorList>
    </citation>
    <scope>NUCLEOTIDE SEQUENCE [LARGE SCALE GENOMIC DNA]</scope>
    <source>
        <strain evidence="10 11">KCTC 19819</strain>
    </source>
</reference>
<evidence type="ECO:0000256" key="7">
    <source>
        <dbReference type="PIRSR" id="PIRSR604254-1"/>
    </source>
</evidence>
<feature type="compositionally biased region" description="Low complexity" evidence="8">
    <location>
        <begin position="10"/>
        <end position="21"/>
    </location>
</feature>
<dbReference type="Pfam" id="PF03006">
    <property type="entry name" value="HlyIII"/>
    <property type="match status" value="1"/>
</dbReference>
<dbReference type="NCBIfam" id="TIGR01065">
    <property type="entry name" value="hlyIII"/>
    <property type="match status" value="1"/>
</dbReference>
<comment type="subcellular location">
    <subcellularLocation>
        <location evidence="1">Cell membrane</location>
        <topology evidence="1">Multi-pass membrane protein</topology>
    </subcellularLocation>
</comment>
<dbReference type="GO" id="GO:0005886">
    <property type="term" value="C:plasma membrane"/>
    <property type="evidence" value="ECO:0007669"/>
    <property type="project" value="UniProtKB-SubCell"/>
</dbReference>
<dbReference type="GO" id="GO:0140911">
    <property type="term" value="F:pore-forming activity"/>
    <property type="evidence" value="ECO:0007669"/>
    <property type="project" value="InterPro"/>
</dbReference>
<feature type="transmembrane region" description="Helical" evidence="9">
    <location>
        <begin position="175"/>
        <end position="197"/>
    </location>
</feature>
<sequence length="234" mass="25037">MPTSMQTDMPAAPAASGPAPAGARPRARGWIHLVSAIVAVVAGATLIAVTWPLAGLEAGLSTFIYTVSVVGMFAVSATYHRITWRSVSARIRMKRLDHAMIFVFIAGTYTPFAVLAMTPAQGELVLLIVWGGALAGVLLKLCWPTAPKWVGVPLYLLLGWVSAFYIAAIMHHAGVAAMVLLAVGGVFYSVGAILYALKWPDPWPATFGYHEFFHACTAIAAICQYIAIWFAALY</sequence>
<dbReference type="PANTHER" id="PTHR20855">
    <property type="entry name" value="ADIPOR/PROGESTIN RECEPTOR-RELATED"/>
    <property type="match status" value="1"/>
</dbReference>
<comment type="similarity">
    <text evidence="2">Belongs to the UPF0073 (Hly-III) family.</text>
</comment>
<feature type="transmembrane region" description="Helical" evidence="9">
    <location>
        <begin position="150"/>
        <end position="169"/>
    </location>
</feature>
<evidence type="ECO:0000256" key="4">
    <source>
        <dbReference type="ARBA" id="ARBA00022692"/>
    </source>
</evidence>
<feature type="transmembrane region" description="Helical" evidence="9">
    <location>
        <begin position="99"/>
        <end position="118"/>
    </location>
</feature>
<feature type="binding site" evidence="7">
    <location>
        <position position="210"/>
    </location>
    <ligand>
        <name>Zn(2+)</name>
        <dbReference type="ChEBI" id="CHEBI:29105"/>
    </ligand>
</feature>
<feature type="transmembrane region" description="Helical" evidence="9">
    <location>
        <begin position="209"/>
        <end position="232"/>
    </location>
</feature>
<name>A0AA91PBR4_9MYCO</name>
<evidence type="ECO:0000256" key="6">
    <source>
        <dbReference type="ARBA" id="ARBA00023136"/>
    </source>
</evidence>
<dbReference type="InterPro" id="IPR004254">
    <property type="entry name" value="AdipoR/HlyIII-related"/>
</dbReference>
<evidence type="ECO:0000313" key="10">
    <source>
        <dbReference type="EMBL" id="OSC27266.1"/>
    </source>
</evidence>
<keyword evidence="4 9" id="KW-0812">Transmembrane</keyword>
<dbReference type="GO" id="GO:0046872">
    <property type="term" value="F:metal ion binding"/>
    <property type="evidence" value="ECO:0007669"/>
    <property type="project" value="UniProtKB-KW"/>
</dbReference>
<comment type="caution">
    <text evidence="10">The sequence shown here is derived from an EMBL/GenBank/DDBJ whole genome shotgun (WGS) entry which is preliminary data.</text>
</comment>
<protein>
    <submittedName>
        <fullName evidence="10">Uncharacterized protein</fullName>
    </submittedName>
</protein>
<proteinExistence type="inferred from homology"/>
<keyword evidence="5 9" id="KW-1133">Transmembrane helix</keyword>
<feature type="binding site" evidence="7">
    <location>
        <position position="80"/>
    </location>
    <ligand>
        <name>Zn(2+)</name>
        <dbReference type="ChEBI" id="CHEBI:29105"/>
    </ligand>
</feature>
<keyword evidence="11" id="KW-1185">Reference proteome</keyword>
<gene>
    <name evidence="10" type="ORF">B8W67_18140</name>
</gene>
<keyword evidence="7" id="KW-0862">Zinc</keyword>
<accession>A0AA91PBR4</accession>
<feature type="transmembrane region" description="Helical" evidence="9">
    <location>
        <begin position="30"/>
        <end position="54"/>
    </location>
</feature>
<evidence type="ECO:0000256" key="8">
    <source>
        <dbReference type="SAM" id="MobiDB-lite"/>
    </source>
</evidence>
<evidence type="ECO:0000256" key="9">
    <source>
        <dbReference type="SAM" id="Phobius"/>
    </source>
</evidence>
<feature type="transmembrane region" description="Helical" evidence="9">
    <location>
        <begin position="60"/>
        <end position="79"/>
    </location>
</feature>
<dbReference type="PANTHER" id="PTHR20855:SF3">
    <property type="entry name" value="LD03007P"/>
    <property type="match status" value="1"/>
</dbReference>
<evidence type="ECO:0000313" key="11">
    <source>
        <dbReference type="Proteomes" id="UP000193577"/>
    </source>
</evidence>
<organism evidence="10 11">
    <name type="scientific">Mycolicibacillus koreensis</name>
    <dbReference type="NCBI Taxonomy" id="1069220"/>
    <lineage>
        <taxon>Bacteria</taxon>
        <taxon>Bacillati</taxon>
        <taxon>Actinomycetota</taxon>
        <taxon>Actinomycetes</taxon>
        <taxon>Mycobacteriales</taxon>
        <taxon>Mycobacteriaceae</taxon>
        <taxon>Mycolicibacillus</taxon>
    </lineage>
</organism>
<dbReference type="AlphaFoldDB" id="A0AA91PBR4"/>
<evidence type="ECO:0000256" key="2">
    <source>
        <dbReference type="ARBA" id="ARBA00008488"/>
    </source>
</evidence>
<dbReference type="EMBL" id="NCXO01000059">
    <property type="protein sequence ID" value="OSC27266.1"/>
    <property type="molecule type" value="Genomic_DNA"/>
</dbReference>
<dbReference type="Proteomes" id="UP000193577">
    <property type="component" value="Unassembled WGS sequence"/>
</dbReference>
<evidence type="ECO:0000256" key="5">
    <source>
        <dbReference type="ARBA" id="ARBA00022989"/>
    </source>
</evidence>